<protein>
    <submittedName>
        <fullName evidence="3">IS3 family transposase</fullName>
    </submittedName>
</protein>
<dbReference type="InterPro" id="IPR048020">
    <property type="entry name" value="Transpos_IS3"/>
</dbReference>
<dbReference type="NCBIfam" id="NF033516">
    <property type="entry name" value="transpos_IS3"/>
    <property type="match status" value="1"/>
</dbReference>
<comment type="caution">
    <text evidence="3">The sequence shown here is derived from an EMBL/GenBank/DDBJ whole genome shotgun (WGS) entry which is preliminary data.</text>
</comment>
<gene>
    <name evidence="3" type="ORF">EDL96_12435</name>
</gene>
<keyword evidence="4" id="KW-1185">Reference proteome</keyword>
<dbReference type="Proteomes" id="UP000270616">
    <property type="component" value="Unassembled WGS sequence"/>
</dbReference>
<evidence type="ECO:0000313" key="3">
    <source>
        <dbReference type="EMBL" id="ROZ61760.1"/>
    </source>
</evidence>
<dbReference type="RefSeq" id="WP_123826551.1">
    <property type="nucleotide sequence ID" value="NZ_RKMF01000018.1"/>
</dbReference>
<dbReference type="Pfam" id="PF13276">
    <property type="entry name" value="HTH_21"/>
    <property type="match status" value="1"/>
</dbReference>
<dbReference type="SUPFAM" id="SSF53098">
    <property type="entry name" value="Ribonuclease H-like"/>
    <property type="match status" value="1"/>
</dbReference>
<sequence>MRASIVASLKASHRLELLLQIAALPRSTYFYHQRRSQRPDRFAQVKARIQTVFTQAKGRYGHRRIHRVLTTEGYTVAKKTVLALMHQLGLRCRVRRPRYNSYPGAEGLTAPHLLKREFTAQAPNHKWVTDVTEFRVAGTRVYLSPIIDLHDRVVISHSISLRPTTAFTNAALAKALESLPTGAGPLVHSDQGFQYRHASWRELLANAGAIQSMSRKANCYDNAIAENFFGHLKAEAFLERTPETVTELIDQIEEYIHWYNHNRIQERLEGLTPMQYRNQALMTTTTTTL</sequence>
<evidence type="ECO:0000256" key="1">
    <source>
        <dbReference type="ARBA" id="ARBA00002286"/>
    </source>
</evidence>
<organism evidence="3 4">
    <name type="scientific">Kocuria soli</name>
    <dbReference type="NCBI Taxonomy" id="2485125"/>
    <lineage>
        <taxon>Bacteria</taxon>
        <taxon>Bacillati</taxon>
        <taxon>Actinomycetota</taxon>
        <taxon>Actinomycetes</taxon>
        <taxon>Micrococcales</taxon>
        <taxon>Micrococcaceae</taxon>
        <taxon>Kocuria</taxon>
    </lineage>
</organism>
<dbReference type="PANTHER" id="PTHR46889:SF4">
    <property type="entry name" value="TRANSPOSASE INSO FOR INSERTION SEQUENCE ELEMENT IS911B-RELATED"/>
    <property type="match status" value="1"/>
</dbReference>
<dbReference type="InterPro" id="IPR036397">
    <property type="entry name" value="RNaseH_sf"/>
</dbReference>
<proteinExistence type="predicted"/>
<dbReference type="OrthoDB" id="4281720at2"/>
<accession>A0A3N3ZM85</accession>
<dbReference type="PROSITE" id="PS50994">
    <property type="entry name" value="INTEGRASE"/>
    <property type="match status" value="1"/>
</dbReference>
<dbReference type="InterPro" id="IPR001584">
    <property type="entry name" value="Integrase_cat-core"/>
</dbReference>
<name>A0A3N3ZM85_9MICC</name>
<dbReference type="Pfam" id="PF00665">
    <property type="entry name" value="rve"/>
    <property type="match status" value="1"/>
</dbReference>
<dbReference type="GO" id="GO:0015074">
    <property type="term" value="P:DNA integration"/>
    <property type="evidence" value="ECO:0007669"/>
    <property type="project" value="InterPro"/>
</dbReference>
<evidence type="ECO:0000313" key="4">
    <source>
        <dbReference type="Proteomes" id="UP000270616"/>
    </source>
</evidence>
<dbReference type="InterPro" id="IPR012337">
    <property type="entry name" value="RNaseH-like_sf"/>
</dbReference>
<dbReference type="GO" id="GO:0003676">
    <property type="term" value="F:nucleic acid binding"/>
    <property type="evidence" value="ECO:0007669"/>
    <property type="project" value="InterPro"/>
</dbReference>
<dbReference type="Gene3D" id="3.30.420.10">
    <property type="entry name" value="Ribonuclease H-like superfamily/Ribonuclease H"/>
    <property type="match status" value="1"/>
</dbReference>
<evidence type="ECO:0000259" key="2">
    <source>
        <dbReference type="PROSITE" id="PS50994"/>
    </source>
</evidence>
<dbReference type="PANTHER" id="PTHR46889">
    <property type="entry name" value="TRANSPOSASE INSF FOR INSERTION SEQUENCE IS3B-RELATED"/>
    <property type="match status" value="1"/>
</dbReference>
<dbReference type="EMBL" id="RKMF01000018">
    <property type="protein sequence ID" value="ROZ61760.1"/>
    <property type="molecule type" value="Genomic_DNA"/>
</dbReference>
<reference evidence="3 4" key="1">
    <citation type="submission" date="2018-10" db="EMBL/GenBank/DDBJ databases">
        <title>Kocuria sp. M5W7-7, whole genome shotgun sequence.</title>
        <authorList>
            <person name="Tuo L."/>
        </authorList>
    </citation>
    <scope>NUCLEOTIDE SEQUENCE [LARGE SCALE GENOMIC DNA]</scope>
    <source>
        <strain evidence="3 4">M5W7-7</strain>
    </source>
</reference>
<dbReference type="AlphaFoldDB" id="A0A3N3ZM85"/>
<comment type="function">
    <text evidence="1">Involved in the transposition of the insertion sequence.</text>
</comment>
<dbReference type="InterPro" id="IPR025948">
    <property type="entry name" value="HTH-like_dom"/>
</dbReference>
<dbReference type="Pfam" id="PF13333">
    <property type="entry name" value="rve_2"/>
    <property type="match status" value="1"/>
</dbReference>
<feature type="domain" description="Integrase catalytic" evidence="2">
    <location>
        <begin position="119"/>
        <end position="281"/>
    </location>
</feature>
<dbReference type="InterPro" id="IPR050900">
    <property type="entry name" value="Transposase_IS3/IS150/IS904"/>
</dbReference>